<dbReference type="OrthoDB" id="5979581at2759"/>
<sequence length="156" mass="17515">MSVPSMISPDFRNGLMWSNTHPLAEHERRGEPNASVWGHVDLRRLLQHTKEYDLLNEDIVLTGFERSFNFNNSFPPDSLPEACPPSHATPEPQFGERVGFLSEVLALACTVFEIRTGQRRFSEQSEEDTDRTMKNSLVPLGLTDGGHSQNFGGRSS</sequence>
<dbReference type="InterPro" id="IPR011009">
    <property type="entry name" value="Kinase-like_dom_sf"/>
</dbReference>
<reference evidence="2 3" key="1">
    <citation type="submission" date="2020-07" db="EMBL/GenBank/DDBJ databases">
        <title>Comparative genomics of pyrophilous fungi reveals a link between fire events and developmental genes.</title>
        <authorList>
            <consortium name="DOE Joint Genome Institute"/>
            <person name="Steindorff A.S."/>
            <person name="Carver A."/>
            <person name="Calhoun S."/>
            <person name="Stillman K."/>
            <person name="Liu H."/>
            <person name="Lipzen A."/>
            <person name="Pangilinan J."/>
            <person name="Labutti K."/>
            <person name="Bruns T.D."/>
            <person name="Grigoriev I.V."/>
        </authorList>
    </citation>
    <scope>NUCLEOTIDE SEQUENCE [LARGE SCALE GENOMIC DNA]</scope>
    <source>
        <strain evidence="2 3">CBS 144469</strain>
    </source>
</reference>
<evidence type="ECO:0000256" key="1">
    <source>
        <dbReference type="SAM" id="MobiDB-lite"/>
    </source>
</evidence>
<organism evidence="2 3">
    <name type="scientific">Ephemerocybe angulata</name>
    <dbReference type="NCBI Taxonomy" id="980116"/>
    <lineage>
        <taxon>Eukaryota</taxon>
        <taxon>Fungi</taxon>
        <taxon>Dikarya</taxon>
        <taxon>Basidiomycota</taxon>
        <taxon>Agaricomycotina</taxon>
        <taxon>Agaricomycetes</taxon>
        <taxon>Agaricomycetidae</taxon>
        <taxon>Agaricales</taxon>
        <taxon>Agaricineae</taxon>
        <taxon>Psathyrellaceae</taxon>
        <taxon>Ephemerocybe</taxon>
    </lineage>
</organism>
<keyword evidence="3" id="KW-1185">Reference proteome</keyword>
<proteinExistence type="predicted"/>
<accession>A0A8H6LXV7</accession>
<comment type="caution">
    <text evidence="2">The sequence shown here is derived from an EMBL/GenBank/DDBJ whole genome shotgun (WGS) entry which is preliminary data.</text>
</comment>
<dbReference type="AlphaFoldDB" id="A0A8H6LXV7"/>
<name>A0A8H6LXV7_9AGAR</name>
<dbReference type="Proteomes" id="UP000521943">
    <property type="component" value="Unassembled WGS sequence"/>
</dbReference>
<dbReference type="SUPFAM" id="SSF56112">
    <property type="entry name" value="Protein kinase-like (PK-like)"/>
    <property type="match status" value="1"/>
</dbReference>
<protein>
    <submittedName>
        <fullName evidence="2">Uncharacterized protein</fullName>
    </submittedName>
</protein>
<evidence type="ECO:0000313" key="3">
    <source>
        <dbReference type="Proteomes" id="UP000521943"/>
    </source>
</evidence>
<gene>
    <name evidence="2" type="ORF">DFP72DRAFT_68261</name>
</gene>
<feature type="region of interest" description="Disordered" evidence="1">
    <location>
        <begin position="119"/>
        <end position="156"/>
    </location>
</feature>
<feature type="compositionally biased region" description="Polar residues" evidence="1">
    <location>
        <begin position="146"/>
        <end position="156"/>
    </location>
</feature>
<evidence type="ECO:0000313" key="2">
    <source>
        <dbReference type="EMBL" id="KAF6744617.1"/>
    </source>
</evidence>
<dbReference type="EMBL" id="JACGCI010000117">
    <property type="protein sequence ID" value="KAF6744617.1"/>
    <property type="molecule type" value="Genomic_DNA"/>
</dbReference>